<feature type="region of interest" description="Disordered" evidence="2">
    <location>
        <begin position="1313"/>
        <end position="1333"/>
    </location>
</feature>
<gene>
    <name evidence="4" type="ORF">BASA50_003900</name>
</gene>
<dbReference type="Pfam" id="PF15456">
    <property type="entry name" value="Uds1"/>
    <property type="match status" value="1"/>
</dbReference>
<feature type="compositionally biased region" description="Low complexity" evidence="2">
    <location>
        <begin position="19"/>
        <end position="46"/>
    </location>
</feature>
<dbReference type="PANTHER" id="PTHR43941">
    <property type="entry name" value="STRUCTURAL MAINTENANCE OF CHROMOSOMES PROTEIN 2"/>
    <property type="match status" value="1"/>
</dbReference>
<feature type="region of interest" description="Disordered" evidence="2">
    <location>
        <begin position="1375"/>
        <end position="1398"/>
    </location>
</feature>
<keyword evidence="1" id="KW-0175">Coiled coil</keyword>
<feature type="coiled-coil region" evidence="1">
    <location>
        <begin position="602"/>
        <end position="697"/>
    </location>
</feature>
<dbReference type="InterPro" id="IPR029191">
    <property type="entry name" value="Uds1"/>
</dbReference>
<feature type="compositionally biased region" description="Polar residues" evidence="2">
    <location>
        <begin position="338"/>
        <end position="368"/>
    </location>
</feature>
<evidence type="ECO:0000313" key="5">
    <source>
        <dbReference type="Proteomes" id="UP001648503"/>
    </source>
</evidence>
<feature type="region of interest" description="Disordered" evidence="2">
    <location>
        <begin position="893"/>
        <end position="922"/>
    </location>
</feature>
<evidence type="ECO:0000313" key="4">
    <source>
        <dbReference type="EMBL" id="KAH6598286.1"/>
    </source>
</evidence>
<feature type="compositionally biased region" description="Polar residues" evidence="2">
    <location>
        <begin position="167"/>
        <end position="179"/>
    </location>
</feature>
<feature type="compositionally biased region" description="Basic and acidic residues" evidence="2">
    <location>
        <begin position="155"/>
        <end position="165"/>
    </location>
</feature>
<proteinExistence type="predicted"/>
<dbReference type="EMBL" id="JAFCIX010000114">
    <property type="protein sequence ID" value="KAH6598286.1"/>
    <property type="molecule type" value="Genomic_DNA"/>
</dbReference>
<accession>A0ABQ8FHC7</accession>
<feature type="compositionally biased region" description="Low complexity" evidence="2">
    <location>
        <begin position="128"/>
        <end position="137"/>
    </location>
</feature>
<comment type="caution">
    <text evidence="4">The sequence shown here is derived from an EMBL/GenBank/DDBJ whole genome shotgun (WGS) entry which is preliminary data.</text>
</comment>
<feature type="compositionally biased region" description="Low complexity" evidence="2">
    <location>
        <begin position="96"/>
        <end position="117"/>
    </location>
</feature>
<protein>
    <recommendedName>
        <fullName evidence="3">Up-regulated during septation protein 1 domain-containing protein</fullName>
    </recommendedName>
</protein>
<feature type="compositionally biased region" description="Polar residues" evidence="2">
    <location>
        <begin position="1379"/>
        <end position="1392"/>
    </location>
</feature>
<feature type="compositionally biased region" description="Low complexity" evidence="2">
    <location>
        <begin position="221"/>
        <end position="236"/>
    </location>
</feature>
<reference evidence="4 5" key="1">
    <citation type="submission" date="2021-02" db="EMBL/GenBank/DDBJ databases">
        <title>Variation within the Batrachochytrium salamandrivorans European outbreak.</title>
        <authorList>
            <person name="Kelly M."/>
            <person name="Pasmans F."/>
            <person name="Shea T.P."/>
            <person name="Munoz J.F."/>
            <person name="Carranza S."/>
            <person name="Cuomo C.A."/>
            <person name="Martel A."/>
        </authorList>
    </citation>
    <scope>NUCLEOTIDE SEQUENCE [LARGE SCALE GENOMIC DNA]</scope>
    <source>
        <strain evidence="4 5">AMFP18/2</strain>
    </source>
</reference>
<feature type="coiled-coil region" evidence="1">
    <location>
        <begin position="1422"/>
        <end position="1480"/>
    </location>
</feature>
<feature type="coiled-coil region" evidence="1">
    <location>
        <begin position="1166"/>
        <end position="1225"/>
    </location>
</feature>
<feature type="compositionally biased region" description="Polar residues" evidence="2">
    <location>
        <begin position="242"/>
        <end position="270"/>
    </location>
</feature>
<feature type="domain" description="Up-regulated during septation protein 1" evidence="3">
    <location>
        <begin position="425"/>
        <end position="537"/>
    </location>
</feature>
<name>A0ABQ8FHC7_9FUNG</name>
<organism evidence="4 5">
    <name type="scientific">Batrachochytrium salamandrivorans</name>
    <dbReference type="NCBI Taxonomy" id="1357716"/>
    <lineage>
        <taxon>Eukaryota</taxon>
        <taxon>Fungi</taxon>
        <taxon>Fungi incertae sedis</taxon>
        <taxon>Chytridiomycota</taxon>
        <taxon>Chytridiomycota incertae sedis</taxon>
        <taxon>Chytridiomycetes</taxon>
        <taxon>Rhizophydiales</taxon>
        <taxon>Rhizophydiales incertae sedis</taxon>
        <taxon>Batrachochytrium</taxon>
    </lineage>
</organism>
<dbReference type="Proteomes" id="UP001648503">
    <property type="component" value="Unassembled WGS sequence"/>
</dbReference>
<evidence type="ECO:0000256" key="1">
    <source>
        <dbReference type="SAM" id="Coils"/>
    </source>
</evidence>
<sequence length="1502" mass="168504">MSLMGGRRPRQLAVLSPQSAASPTATTTTTTPPTTASNNGPSSSNHSGRRRPTLAPSSSTAAGEGGKARPLSNLLSQLADFNLDDEQDSSAPKPLPSISEQRPSPSSNSSRSDSSQPPRMPPRRYDRSAAAAAPAPGRYERAARDRDPQPPVPLPEKRYGSDRGANKNYTPSDRLSPSASRGDRDLPTVSEVSPSGRRRIPEPATTKKSSGNTAGEDDGDWLLGDADGADALADLLSKSKSRTNNSVSGRSATPSERSGRSGYTSRTNPEQRALRSQFPGSAGTRNYPAQKIPPKIEGPIGVDSTKSYKRPGIETSPVSSSPRNGMPGAITSFVPRDQPNNRSPESPQSLPTNGNDFSTKYNESSTNGFKTPLMQMIASTRMTSPFIDRSLYPQGGEMGLFRRNSQKTTSSSASATIDLSDPKVIQQLINIAVSDSEGFQIMQIDKIEEKRRQLLSYSSQVGSLQNKIGLESRIRDAAESMIRSGISDSIQLDTSRQQLVDTTRKMEDIAADTWKAVFNLVDTERTLFMHISGVLRWQLLEQQQAANAYPDSSTIRAANDAANRKQLASAESRTREMEQYVDVLKNTISRLELEQEPLRQLASEAQRDLRRIRDDRSAMEESLRKQDDQPTQLDVNRLRLDLATCRADITDLREELSEKKTALANLQLQLEDDQSLIESKDRMISNLLGELEEATTQLEIYHAGGKVTIDRNRTSTLFLGNSGANSLNAKGGSSSNNNMNRVLSEQLKQAVFEQEKLKLLLIQEQEHSTDLETKLRMVRDSPPSSSSKRTLAANESSTAERISDSDTETENDASTKYSRRRGAPNGSRIEIDTNASLKGGRPPMVSEAEFKSLQRENQDQASQIDQLQRRACRFTDLDEKLLRDMNEELETYLGATSPRSLSRPRLPSPFSKSDTEPALPPLPSLQVMLGRLRDTLDSTRKSSERMRELLEQKDTLEKSFGTMQGRLRDADTESNSKLFNLRRDYDALQDELAVVSSRLHDSERLVTDLQEIKMQYEDTSRKLSVAESEVEQFRVDSRAKAIASEREIKDEAARQLSKWERDRERLKTEHQHELDEIQRSMLKETEQATKRLEREIEQVKSTAEQRIQDAVDIEVSSISRKHQYEMEDLGRLHDQVKSDIEKRTVEEMLEIRRRLETAESGLVTSKQQFFVERERLQERIDQVQEEARTLRAQATERSNEWLSKKAELDSNLNQMIAERDDLASQLELTRGKLDEAVAHMSELNTRGAKEVESLRAAHATKVSQLEDQLNEYKSLEDELAAIERSTNEKLAQQEEVISQLNVQLIDEQHRATDAVSRSQEAQAEASDQLHRVERLHREAERDIDRYRRLADEKDDEVLVLKKSLRQKEKELLDKISGAATRTPTANNSSPTSGDPGLRRLLEQKDRDIESARSETRAALADIAVLKRKVELKDREIEDVKSEMRRKAKTVGDKDAMSDEVDRLQIMLMELKTSRVQLLEELDNREHCEHVLKAEVASLKAKL</sequence>
<feature type="coiled-coil region" evidence="1">
    <location>
        <begin position="1009"/>
        <end position="1109"/>
    </location>
</feature>
<evidence type="ECO:0000259" key="3">
    <source>
        <dbReference type="Pfam" id="PF15456"/>
    </source>
</evidence>
<feature type="compositionally biased region" description="Polar residues" evidence="2">
    <location>
        <begin position="782"/>
        <end position="800"/>
    </location>
</feature>
<feature type="region of interest" description="Disordered" evidence="2">
    <location>
        <begin position="1"/>
        <end position="368"/>
    </location>
</feature>
<feature type="compositionally biased region" description="Basic and acidic residues" evidence="2">
    <location>
        <begin position="138"/>
        <end position="148"/>
    </location>
</feature>
<keyword evidence="5" id="KW-1185">Reference proteome</keyword>
<feature type="compositionally biased region" description="Low complexity" evidence="2">
    <location>
        <begin position="897"/>
        <end position="909"/>
    </location>
</feature>
<dbReference type="PANTHER" id="PTHR43941:SF1">
    <property type="entry name" value="STRUCTURAL MAINTENANCE OF CHROMOSOMES PROTEIN 2"/>
    <property type="match status" value="1"/>
</dbReference>
<feature type="region of interest" description="Disordered" evidence="2">
    <location>
        <begin position="772"/>
        <end position="843"/>
    </location>
</feature>
<evidence type="ECO:0000256" key="2">
    <source>
        <dbReference type="SAM" id="MobiDB-lite"/>
    </source>
</evidence>